<keyword evidence="2" id="KW-0238">DNA-binding</keyword>
<evidence type="ECO:0000256" key="1">
    <source>
        <dbReference type="ARBA" id="ARBA00023015"/>
    </source>
</evidence>
<evidence type="ECO:0000259" key="4">
    <source>
        <dbReference type="PROSITE" id="PS01124"/>
    </source>
</evidence>
<dbReference type="RefSeq" id="WP_266279128.1">
    <property type="nucleotide sequence ID" value="NZ_JAPKNF010000001.1"/>
</dbReference>
<dbReference type="SMART" id="SM00342">
    <property type="entry name" value="HTH_ARAC"/>
    <property type="match status" value="1"/>
</dbReference>
<dbReference type="InterPro" id="IPR020449">
    <property type="entry name" value="Tscrpt_reg_AraC-type_HTH"/>
</dbReference>
<accession>A0ABU0M7C0</accession>
<evidence type="ECO:0000313" key="6">
    <source>
        <dbReference type="Proteomes" id="UP001223743"/>
    </source>
</evidence>
<dbReference type="Pfam" id="PF12625">
    <property type="entry name" value="Arabinose_bd"/>
    <property type="match status" value="1"/>
</dbReference>
<keyword evidence="3" id="KW-0804">Transcription</keyword>
<dbReference type="Pfam" id="PF12833">
    <property type="entry name" value="HTH_18"/>
    <property type="match status" value="1"/>
</dbReference>
<dbReference type="PRINTS" id="PR00032">
    <property type="entry name" value="HTHARAC"/>
</dbReference>
<dbReference type="InterPro" id="IPR009057">
    <property type="entry name" value="Homeodomain-like_sf"/>
</dbReference>
<dbReference type="SUPFAM" id="SSF46689">
    <property type="entry name" value="Homeodomain-like"/>
    <property type="match status" value="1"/>
</dbReference>
<organism evidence="5 6">
    <name type="scientific">Kaistia geumhonensis</name>
    <dbReference type="NCBI Taxonomy" id="410839"/>
    <lineage>
        <taxon>Bacteria</taxon>
        <taxon>Pseudomonadati</taxon>
        <taxon>Pseudomonadota</taxon>
        <taxon>Alphaproteobacteria</taxon>
        <taxon>Hyphomicrobiales</taxon>
        <taxon>Kaistiaceae</taxon>
        <taxon>Kaistia</taxon>
    </lineage>
</organism>
<dbReference type="Gene3D" id="1.10.10.60">
    <property type="entry name" value="Homeodomain-like"/>
    <property type="match status" value="1"/>
</dbReference>
<dbReference type="EMBL" id="JAUSWJ010000001">
    <property type="protein sequence ID" value="MDQ0516813.1"/>
    <property type="molecule type" value="Genomic_DNA"/>
</dbReference>
<dbReference type="Proteomes" id="UP001223743">
    <property type="component" value="Unassembled WGS sequence"/>
</dbReference>
<proteinExistence type="predicted"/>
<evidence type="ECO:0000256" key="3">
    <source>
        <dbReference type="ARBA" id="ARBA00023163"/>
    </source>
</evidence>
<keyword evidence="1" id="KW-0805">Transcription regulation</keyword>
<name>A0ABU0M7C0_9HYPH</name>
<dbReference type="InterPro" id="IPR032687">
    <property type="entry name" value="AraC-type_N"/>
</dbReference>
<reference evidence="5 6" key="1">
    <citation type="submission" date="2023-07" db="EMBL/GenBank/DDBJ databases">
        <title>Genomic Encyclopedia of Type Strains, Phase IV (KMG-IV): sequencing the most valuable type-strain genomes for metagenomic binning, comparative biology and taxonomic classification.</title>
        <authorList>
            <person name="Goeker M."/>
        </authorList>
    </citation>
    <scope>NUCLEOTIDE SEQUENCE [LARGE SCALE GENOMIC DNA]</scope>
    <source>
        <strain evidence="5 6">B1-1</strain>
    </source>
</reference>
<protein>
    <submittedName>
        <fullName evidence="5">AraC-like DNA-binding protein</fullName>
    </submittedName>
</protein>
<evidence type="ECO:0000256" key="2">
    <source>
        <dbReference type="ARBA" id="ARBA00023125"/>
    </source>
</evidence>
<dbReference type="PANTHER" id="PTHR47894">
    <property type="entry name" value="HTH-TYPE TRANSCRIPTIONAL REGULATOR GADX"/>
    <property type="match status" value="1"/>
</dbReference>
<dbReference type="InterPro" id="IPR018060">
    <property type="entry name" value="HTH_AraC"/>
</dbReference>
<comment type="caution">
    <text evidence="5">The sequence shown here is derived from an EMBL/GenBank/DDBJ whole genome shotgun (WGS) entry which is preliminary data.</text>
</comment>
<dbReference type="PANTHER" id="PTHR47894:SF4">
    <property type="entry name" value="HTH-TYPE TRANSCRIPTIONAL REGULATOR GADX"/>
    <property type="match status" value="1"/>
</dbReference>
<evidence type="ECO:0000313" key="5">
    <source>
        <dbReference type="EMBL" id="MDQ0516813.1"/>
    </source>
</evidence>
<keyword evidence="6" id="KW-1185">Reference proteome</keyword>
<gene>
    <name evidence="5" type="ORF">QO015_002426</name>
</gene>
<dbReference type="PROSITE" id="PS01124">
    <property type="entry name" value="HTH_ARAC_FAMILY_2"/>
    <property type="match status" value="1"/>
</dbReference>
<feature type="domain" description="HTH araC/xylS-type" evidence="4">
    <location>
        <begin position="233"/>
        <end position="331"/>
    </location>
</feature>
<sequence length="339" mass="37219">MNPEATQRIGVAAELPDLLAGFGVDVPALFAAFGLDPGAFEPDRRLPFRIVLPLLDRAAALSGCEHLGVLCGLRFRLDHHGRVGALMKSCATLRQALEDFVTWQPGYSSGAIVYLHRRGPDNAFGYGCYAGTAPGTRVLYDIILGVGIRMVRELTGTRADALEFHLSHRPPADPAIYARLLGAPVRFNRHETCMILDDAVLDTRLPGSDPAARRRMLDLARQDGRWAGASFSMRVRHELRRALVAEEPLMTQVAGEIGISARTLRRRLEEEGTTFEALRDEVRRAVARELLELTDIPLGEIATILGFASPGVFSEAFRRAAGTTPSHWRRERRPAAAPA</sequence>